<keyword evidence="2" id="KW-1185">Reference proteome</keyword>
<proteinExistence type="predicted"/>
<name>A0ACA9NZJ8_9GLOM</name>
<organism evidence="1 2">
    <name type="scientific">Scutellospora calospora</name>
    <dbReference type="NCBI Taxonomy" id="85575"/>
    <lineage>
        <taxon>Eukaryota</taxon>
        <taxon>Fungi</taxon>
        <taxon>Fungi incertae sedis</taxon>
        <taxon>Mucoromycota</taxon>
        <taxon>Glomeromycotina</taxon>
        <taxon>Glomeromycetes</taxon>
        <taxon>Diversisporales</taxon>
        <taxon>Gigasporaceae</taxon>
        <taxon>Scutellospora</taxon>
    </lineage>
</organism>
<feature type="non-terminal residue" evidence="1">
    <location>
        <position position="157"/>
    </location>
</feature>
<evidence type="ECO:0000313" key="2">
    <source>
        <dbReference type="Proteomes" id="UP000789860"/>
    </source>
</evidence>
<protein>
    <submittedName>
        <fullName evidence="1">4815_t:CDS:1</fullName>
    </submittedName>
</protein>
<comment type="caution">
    <text evidence="1">The sequence shown here is derived from an EMBL/GenBank/DDBJ whole genome shotgun (WGS) entry which is preliminary data.</text>
</comment>
<sequence length="157" mass="17648">MKVALTINICTNDGMVNGAQGTLRKIVYDVTSSIIKNINNKGEKIIIFNKPPKYIIIEILSQKPNAYDKGTNITQEFQRKQLPITSAFVIIEIKCQGATLKKAIVDLDSGNKRAGIYIILSRSKLNVTIDSDLKKELERFEKLLKITEQLVIWPNAT</sequence>
<feature type="non-terminal residue" evidence="1">
    <location>
        <position position="1"/>
    </location>
</feature>
<evidence type="ECO:0000313" key="1">
    <source>
        <dbReference type="EMBL" id="CAG8684276.1"/>
    </source>
</evidence>
<accession>A0ACA9NZJ8</accession>
<reference evidence="1" key="1">
    <citation type="submission" date="2021-06" db="EMBL/GenBank/DDBJ databases">
        <authorList>
            <person name="Kallberg Y."/>
            <person name="Tangrot J."/>
            <person name="Rosling A."/>
        </authorList>
    </citation>
    <scope>NUCLEOTIDE SEQUENCE</scope>
    <source>
        <strain evidence="1">AU212A</strain>
    </source>
</reference>
<dbReference type="EMBL" id="CAJVPM010033043">
    <property type="protein sequence ID" value="CAG8684276.1"/>
    <property type="molecule type" value="Genomic_DNA"/>
</dbReference>
<gene>
    <name evidence="1" type="ORF">SCALOS_LOCUS9849</name>
</gene>
<dbReference type="Proteomes" id="UP000789860">
    <property type="component" value="Unassembled WGS sequence"/>
</dbReference>